<sequence>MNYFSKKLTKVSHYVLFSSSSFLVFTSLLFSFPYQDGWPQEIEGGVDFSSPVFVDVDGDDTLEVLIAGNTKWVYLFNHRGEALPNWPQQTTTGSAQETSSPSVGDIDNDGAMEIVYGSDAGQLHAWEFDGNDVTGFPVNLGDNIIRACATLEDLDGDDTLEICIGTGVNLYRFFVYRHNGALSFFKNVEGRVHSTAGIADIDKDGNVEIIHGVDRNVQYGVYAWEATGDSCSGWPQETGHHVDGSPALADIDGDSTYEIFVGSIDNNVYAWDYLGNDLASWPNSVGSGIYQGVVSSPAVGDINNDYVLDIVIGRGIIQSSNGAVFAFSANGDTLPNFPIIIATGSVTSSPVLADIDGDPDIEIIVGCQDGKLYAFNPDASDVDSFPITVCSSITSSPAVADIDLDGDLEIAVGGNDSLYIWDLAVAYDIDRMPWPMFHHDPQHTGRLPLGTGIPVYETETDTPAPSHLFPTIFTGPLYLPQDKDCRIFDITGRTVDATNLTPGIYFIEIDGQITHKTIKVR</sequence>
<dbReference type="Proteomes" id="UP000051012">
    <property type="component" value="Unassembled WGS sequence"/>
</dbReference>
<accession>A0A0S7YGT0</accession>
<dbReference type="EMBL" id="LJNI01000035">
    <property type="protein sequence ID" value="KPJ73369.1"/>
    <property type="molecule type" value="Genomic_DNA"/>
</dbReference>
<feature type="compositionally biased region" description="Polar residues" evidence="2">
    <location>
        <begin position="86"/>
        <end position="102"/>
    </location>
</feature>
<dbReference type="AlphaFoldDB" id="A0A0S7YGT0"/>
<evidence type="ECO:0008006" key="6">
    <source>
        <dbReference type="Google" id="ProtNLM"/>
    </source>
</evidence>
<comment type="caution">
    <text evidence="4">The sequence shown here is derived from an EMBL/GenBank/DDBJ whole genome shotgun (WGS) entry which is preliminary data.</text>
</comment>
<keyword evidence="3" id="KW-0472">Membrane</keyword>
<protein>
    <recommendedName>
        <fullName evidence="6">Secretion system C-terminal sorting domain-containing protein</fullName>
    </recommendedName>
</protein>
<dbReference type="SUPFAM" id="SSF69318">
    <property type="entry name" value="Integrin alpha N-terminal domain"/>
    <property type="match status" value="2"/>
</dbReference>
<dbReference type="Pfam" id="PF13517">
    <property type="entry name" value="FG-GAP_3"/>
    <property type="match status" value="3"/>
</dbReference>
<dbReference type="PANTHER" id="PTHR44103:SF1">
    <property type="entry name" value="PROPROTEIN CONVERTASE P"/>
    <property type="match status" value="1"/>
</dbReference>
<evidence type="ECO:0000313" key="4">
    <source>
        <dbReference type="EMBL" id="KPJ73369.1"/>
    </source>
</evidence>
<feature type="region of interest" description="Disordered" evidence="2">
    <location>
        <begin position="86"/>
        <end position="106"/>
    </location>
</feature>
<reference evidence="4 5" key="1">
    <citation type="journal article" date="2015" name="Microbiome">
        <title>Genomic resolution of linkages in carbon, nitrogen, and sulfur cycling among widespread estuary sediment bacteria.</title>
        <authorList>
            <person name="Baker B.J."/>
            <person name="Lazar C.S."/>
            <person name="Teske A.P."/>
            <person name="Dick G.J."/>
        </authorList>
    </citation>
    <scope>NUCLEOTIDE SEQUENCE [LARGE SCALE GENOMIC DNA]</scope>
    <source>
        <strain evidence="4">DG_78</strain>
    </source>
</reference>
<evidence type="ECO:0000313" key="5">
    <source>
        <dbReference type="Proteomes" id="UP000051012"/>
    </source>
</evidence>
<name>A0A0S7YGT0_UNCT6</name>
<dbReference type="InterPro" id="IPR028994">
    <property type="entry name" value="Integrin_alpha_N"/>
</dbReference>
<keyword evidence="3" id="KW-1133">Transmembrane helix</keyword>
<dbReference type="PANTHER" id="PTHR44103">
    <property type="entry name" value="PROPROTEIN CONVERTASE P"/>
    <property type="match status" value="1"/>
</dbReference>
<evidence type="ECO:0000256" key="3">
    <source>
        <dbReference type="SAM" id="Phobius"/>
    </source>
</evidence>
<evidence type="ECO:0000256" key="2">
    <source>
        <dbReference type="SAM" id="MobiDB-lite"/>
    </source>
</evidence>
<dbReference type="Gene3D" id="2.130.10.130">
    <property type="entry name" value="Integrin alpha, N-terminal"/>
    <property type="match status" value="1"/>
</dbReference>
<feature type="transmembrane region" description="Helical" evidence="3">
    <location>
        <begin position="12"/>
        <end position="32"/>
    </location>
</feature>
<keyword evidence="3" id="KW-0812">Transmembrane</keyword>
<gene>
    <name evidence="4" type="ORF">AMJ52_03825</name>
</gene>
<proteinExistence type="predicted"/>
<keyword evidence="1" id="KW-0732">Signal</keyword>
<dbReference type="InterPro" id="IPR013517">
    <property type="entry name" value="FG-GAP"/>
</dbReference>
<evidence type="ECO:0000256" key="1">
    <source>
        <dbReference type="ARBA" id="ARBA00022729"/>
    </source>
</evidence>
<organism evidence="4 5">
    <name type="scientific">candidate division TA06 bacterium DG_78</name>
    <dbReference type="NCBI Taxonomy" id="1703772"/>
    <lineage>
        <taxon>Bacteria</taxon>
        <taxon>Bacteria division TA06</taxon>
    </lineage>
</organism>